<evidence type="ECO:0000259" key="2">
    <source>
        <dbReference type="SMART" id="SM00849"/>
    </source>
</evidence>
<evidence type="ECO:0000313" key="4">
    <source>
        <dbReference type="Proteomes" id="UP001157914"/>
    </source>
</evidence>
<dbReference type="Gene3D" id="3.60.15.10">
    <property type="entry name" value="Ribonuclease Z/Hydroxyacylglutathione hydrolase-like"/>
    <property type="match status" value="1"/>
</dbReference>
<dbReference type="Proteomes" id="UP001157914">
    <property type="component" value="Unassembled WGS sequence"/>
</dbReference>
<dbReference type="SUPFAM" id="SSF56281">
    <property type="entry name" value="Metallo-hydrolase/oxidoreductase"/>
    <property type="match status" value="1"/>
</dbReference>
<sequence>MATYKNTKDAIPGENGRLEEMGRNCYVYQSDGCANTGFVIGERGVLVIDGQPTPALSQTALEKLREVTDKPVKLLVLTHFHADVSAGISGFEPGEIIASDLTRRMSDTRGKQEIQVARSRFENVFGGLPHGTPPVVPSMTIASSMSIDLGGCEVRLMHLGRAHTMGDLVVWVPQSGVLFAGDVVQTEAAPYCGDAHLADWPRALDRIAAFRPSALMPGRGKPAQGAAAVSTAIENTREFVTGLRDAAAACVEGSMGLKDTFEAVKDALSPQFSGRTDFEEHLPFNVARAYDEALGLDQPQIWTLERCADLTDALAGGSGIPAVPEPDSEADQPAVHPEDNPPEDSGNQAQEPQGTLETASEDPSGELVSDDVFAQSLLGDEQPSEGSSDAETSGTEAVEDEKVLEDARQ</sequence>
<proteinExistence type="predicted"/>
<feature type="domain" description="Metallo-beta-lactamase" evidence="2">
    <location>
        <begin position="33"/>
        <end position="219"/>
    </location>
</feature>
<organism evidence="3 4">
    <name type="scientific">Roseibium denhamense</name>
    <dbReference type="NCBI Taxonomy" id="76305"/>
    <lineage>
        <taxon>Bacteria</taxon>
        <taxon>Pseudomonadati</taxon>
        <taxon>Pseudomonadota</taxon>
        <taxon>Alphaproteobacteria</taxon>
        <taxon>Hyphomicrobiales</taxon>
        <taxon>Stappiaceae</taxon>
        <taxon>Roseibium</taxon>
    </lineage>
</organism>
<feature type="region of interest" description="Disordered" evidence="1">
    <location>
        <begin position="315"/>
        <end position="409"/>
    </location>
</feature>
<gene>
    <name evidence="3" type="ORF">SAMN06265374_1919</name>
</gene>
<feature type="compositionally biased region" description="Polar residues" evidence="1">
    <location>
        <begin position="384"/>
        <end position="395"/>
    </location>
</feature>
<accession>A0ABY1NW74</accession>
<reference evidence="3 4" key="1">
    <citation type="submission" date="2017-05" db="EMBL/GenBank/DDBJ databases">
        <authorList>
            <person name="Varghese N."/>
            <person name="Submissions S."/>
        </authorList>
    </citation>
    <scope>NUCLEOTIDE SEQUENCE [LARGE SCALE GENOMIC DNA]</scope>
    <source>
        <strain evidence="3 4">DSM 15949</strain>
    </source>
</reference>
<feature type="compositionally biased region" description="Polar residues" evidence="1">
    <location>
        <begin position="345"/>
        <end position="358"/>
    </location>
</feature>
<keyword evidence="4" id="KW-1185">Reference proteome</keyword>
<name>A0ABY1NW74_9HYPH</name>
<dbReference type="InterPro" id="IPR001279">
    <property type="entry name" value="Metallo-B-lactamas"/>
</dbReference>
<dbReference type="Pfam" id="PF00753">
    <property type="entry name" value="Lactamase_B"/>
    <property type="match status" value="1"/>
</dbReference>
<feature type="compositionally biased region" description="Basic and acidic residues" evidence="1">
    <location>
        <begin position="400"/>
        <end position="409"/>
    </location>
</feature>
<evidence type="ECO:0000256" key="1">
    <source>
        <dbReference type="SAM" id="MobiDB-lite"/>
    </source>
</evidence>
<dbReference type="PANTHER" id="PTHR42951">
    <property type="entry name" value="METALLO-BETA-LACTAMASE DOMAIN-CONTAINING"/>
    <property type="match status" value="1"/>
</dbReference>
<dbReference type="InterPro" id="IPR036866">
    <property type="entry name" value="RibonucZ/Hydroxyglut_hydro"/>
</dbReference>
<evidence type="ECO:0000313" key="3">
    <source>
        <dbReference type="EMBL" id="SMP18569.1"/>
    </source>
</evidence>
<dbReference type="PANTHER" id="PTHR42951:SF20">
    <property type="entry name" value="BETA LACTAMASE"/>
    <property type="match status" value="1"/>
</dbReference>
<comment type="caution">
    <text evidence="3">The sequence shown here is derived from an EMBL/GenBank/DDBJ whole genome shotgun (WGS) entry which is preliminary data.</text>
</comment>
<dbReference type="CDD" id="cd16282">
    <property type="entry name" value="metallo-hydrolase-like_MBL-fold"/>
    <property type="match status" value="1"/>
</dbReference>
<dbReference type="InterPro" id="IPR050855">
    <property type="entry name" value="NDM-1-like"/>
</dbReference>
<protein>
    <submittedName>
        <fullName evidence="3">Glyoxylase, beta-lactamase superfamily II</fullName>
    </submittedName>
</protein>
<dbReference type="EMBL" id="FXTT01000002">
    <property type="protein sequence ID" value="SMP18569.1"/>
    <property type="molecule type" value="Genomic_DNA"/>
</dbReference>
<dbReference type="SMART" id="SM00849">
    <property type="entry name" value="Lactamase_B"/>
    <property type="match status" value="1"/>
</dbReference>